<evidence type="ECO:0000313" key="4">
    <source>
        <dbReference type="Proteomes" id="UP000749559"/>
    </source>
</evidence>
<feature type="region of interest" description="Disordered" evidence="1">
    <location>
        <begin position="214"/>
        <end position="243"/>
    </location>
</feature>
<evidence type="ECO:0000313" key="3">
    <source>
        <dbReference type="EMBL" id="CAH1792575.1"/>
    </source>
</evidence>
<comment type="caution">
    <text evidence="3">The sequence shown here is derived from an EMBL/GenBank/DDBJ whole genome shotgun (WGS) entry which is preliminary data.</text>
</comment>
<gene>
    <name evidence="3" type="ORF">OFUS_LOCUS17525</name>
</gene>
<evidence type="ECO:0000256" key="1">
    <source>
        <dbReference type="SAM" id="MobiDB-lite"/>
    </source>
</evidence>
<sequence>MIWCVLFVTLGVGVGVSGYICPDDPPPNCPCDPCSPCPENLMETQLCYIMDTPGCGMREALIKLAAYFNCTVDNSYKTQIVTPSQHRYNKQWFLQSEVQQRDKMSILLLVGVMILPGVSGLYNCPTDPPPNCPCNPCEPCPSNLMEMQLCYLLDEVGCGMQPALDLLNFTCDQPGKIFNFNHRFHDKWCSAHTNVLFGPHPVLCYNASDDATSNDAQDSLAAPRRHPPTVSIGACPKDKSTNDNRINIITNFYKNTKKMSKEDLKQRRKSQRKANKKEKKGYSKENDGKSNENGDKSKAEKGGKSKEETKSKGKG</sequence>
<feature type="compositionally biased region" description="Basic and acidic residues" evidence="1">
    <location>
        <begin position="280"/>
        <end position="315"/>
    </location>
</feature>
<evidence type="ECO:0000256" key="2">
    <source>
        <dbReference type="SAM" id="SignalP"/>
    </source>
</evidence>
<dbReference type="AlphaFoldDB" id="A0A8S4PHR3"/>
<feature type="chain" id="PRO_5035784793" evidence="2">
    <location>
        <begin position="19"/>
        <end position="315"/>
    </location>
</feature>
<reference evidence="3" key="1">
    <citation type="submission" date="2022-03" db="EMBL/GenBank/DDBJ databases">
        <authorList>
            <person name="Martin C."/>
        </authorList>
    </citation>
    <scope>NUCLEOTIDE SEQUENCE</scope>
</reference>
<dbReference type="EMBL" id="CAIIXF020000008">
    <property type="protein sequence ID" value="CAH1792575.1"/>
    <property type="molecule type" value="Genomic_DNA"/>
</dbReference>
<protein>
    <submittedName>
        <fullName evidence="3">Uncharacterized protein</fullName>
    </submittedName>
</protein>
<dbReference type="Proteomes" id="UP000749559">
    <property type="component" value="Unassembled WGS sequence"/>
</dbReference>
<feature type="compositionally biased region" description="Basic residues" evidence="1">
    <location>
        <begin position="266"/>
        <end position="279"/>
    </location>
</feature>
<name>A0A8S4PHR3_OWEFU</name>
<keyword evidence="4" id="KW-1185">Reference proteome</keyword>
<feature type="signal peptide" evidence="2">
    <location>
        <begin position="1"/>
        <end position="18"/>
    </location>
</feature>
<keyword evidence="2" id="KW-0732">Signal</keyword>
<proteinExistence type="predicted"/>
<feature type="region of interest" description="Disordered" evidence="1">
    <location>
        <begin position="257"/>
        <end position="315"/>
    </location>
</feature>
<organism evidence="3 4">
    <name type="scientific">Owenia fusiformis</name>
    <name type="common">Polychaete worm</name>
    <dbReference type="NCBI Taxonomy" id="6347"/>
    <lineage>
        <taxon>Eukaryota</taxon>
        <taxon>Metazoa</taxon>
        <taxon>Spiralia</taxon>
        <taxon>Lophotrochozoa</taxon>
        <taxon>Annelida</taxon>
        <taxon>Polychaeta</taxon>
        <taxon>Sedentaria</taxon>
        <taxon>Canalipalpata</taxon>
        <taxon>Sabellida</taxon>
        <taxon>Oweniida</taxon>
        <taxon>Oweniidae</taxon>
        <taxon>Owenia</taxon>
    </lineage>
</organism>
<accession>A0A8S4PHR3</accession>